<dbReference type="RefSeq" id="WP_184580143.1">
    <property type="nucleotide sequence ID" value="NZ_JACHJT010000001.1"/>
</dbReference>
<dbReference type="PANTHER" id="PTHR46211">
    <property type="entry name" value="GLYCEROPHOSPHORYL DIESTER PHOSPHODIESTERASE"/>
    <property type="match status" value="1"/>
</dbReference>
<dbReference type="PANTHER" id="PTHR46211:SF1">
    <property type="entry name" value="GLYCEROPHOSPHODIESTER PHOSPHODIESTERASE, CYTOPLASMIC"/>
    <property type="match status" value="1"/>
</dbReference>
<comment type="caution">
    <text evidence="2">The sequence shown here is derived from an EMBL/GenBank/DDBJ whole genome shotgun (WGS) entry which is preliminary data.</text>
</comment>
<dbReference type="CDD" id="cd08556">
    <property type="entry name" value="GDPD"/>
    <property type="match status" value="1"/>
</dbReference>
<dbReference type="EC" id="3.1.4.46" evidence="2"/>
<dbReference type="AlphaFoldDB" id="A0A7W7RIN3"/>
<proteinExistence type="predicted"/>
<dbReference type="Gene3D" id="3.20.20.190">
    <property type="entry name" value="Phosphatidylinositol (PI) phosphodiesterase"/>
    <property type="match status" value="1"/>
</dbReference>
<dbReference type="Proteomes" id="UP000523007">
    <property type="component" value="Unassembled WGS sequence"/>
</dbReference>
<dbReference type="SUPFAM" id="SSF51695">
    <property type="entry name" value="PLC-like phosphodiesterases"/>
    <property type="match status" value="1"/>
</dbReference>
<accession>A0A7W7RIN3</accession>
<evidence type="ECO:0000313" key="2">
    <source>
        <dbReference type="EMBL" id="MBB4932602.1"/>
    </source>
</evidence>
<keyword evidence="3" id="KW-1185">Reference proteome</keyword>
<sequence length="254" mass="27318">MTLAIADRGDPIQFQENTLSAIRAAANAGADMVRVDLTLSSDGYVVLLHDDTARRAWGQAVGTGGLSLADLAALGCGDDQRVPTLVEVLAEFGPGHALQFMLEVTSTETALATDDLVLELGLAQKVGYTGSVEVLRALRARRPSAELALTWDRPELPDSEVWQAVRPRFFNVHHSLVTREMVAEVHGRGHQISAWTVNDFTEMARLIGMGVDAVITEHPAELAALAQGQRGLAAEREDHAPIAAAEPRHGRHSL</sequence>
<dbReference type="InterPro" id="IPR017946">
    <property type="entry name" value="PLC-like_Pdiesterase_TIM-brl"/>
</dbReference>
<gene>
    <name evidence="2" type="ORF">F4561_003422</name>
</gene>
<dbReference type="GO" id="GO:0006629">
    <property type="term" value="P:lipid metabolic process"/>
    <property type="evidence" value="ECO:0007669"/>
    <property type="project" value="InterPro"/>
</dbReference>
<evidence type="ECO:0000313" key="3">
    <source>
        <dbReference type="Proteomes" id="UP000523007"/>
    </source>
</evidence>
<dbReference type="PROSITE" id="PS51704">
    <property type="entry name" value="GP_PDE"/>
    <property type="match status" value="1"/>
</dbReference>
<protein>
    <submittedName>
        <fullName evidence="2">Glycerophosphoryl diester phosphodiesterase</fullName>
        <ecNumber evidence="2">3.1.4.46</ecNumber>
    </submittedName>
</protein>
<organism evidence="2 3">
    <name type="scientific">Lipingzhangella halophila</name>
    <dbReference type="NCBI Taxonomy" id="1783352"/>
    <lineage>
        <taxon>Bacteria</taxon>
        <taxon>Bacillati</taxon>
        <taxon>Actinomycetota</taxon>
        <taxon>Actinomycetes</taxon>
        <taxon>Streptosporangiales</taxon>
        <taxon>Nocardiopsidaceae</taxon>
        <taxon>Lipingzhangella</taxon>
    </lineage>
</organism>
<evidence type="ECO:0000259" key="1">
    <source>
        <dbReference type="PROSITE" id="PS51704"/>
    </source>
</evidence>
<keyword evidence="2" id="KW-0378">Hydrolase</keyword>
<dbReference type="EMBL" id="JACHJT010000001">
    <property type="protein sequence ID" value="MBB4932602.1"/>
    <property type="molecule type" value="Genomic_DNA"/>
</dbReference>
<dbReference type="InterPro" id="IPR030395">
    <property type="entry name" value="GP_PDE_dom"/>
</dbReference>
<dbReference type="Pfam" id="PF03009">
    <property type="entry name" value="GDPD"/>
    <property type="match status" value="1"/>
</dbReference>
<reference evidence="2 3" key="1">
    <citation type="submission" date="2020-08" db="EMBL/GenBank/DDBJ databases">
        <title>Sequencing the genomes of 1000 actinobacteria strains.</title>
        <authorList>
            <person name="Klenk H.-P."/>
        </authorList>
    </citation>
    <scope>NUCLEOTIDE SEQUENCE [LARGE SCALE GENOMIC DNA]</scope>
    <source>
        <strain evidence="2 3">DSM 102030</strain>
    </source>
</reference>
<feature type="domain" description="GP-PDE" evidence="1">
    <location>
        <begin position="2"/>
        <end position="226"/>
    </location>
</feature>
<dbReference type="GO" id="GO:0008889">
    <property type="term" value="F:glycerophosphodiester phosphodiesterase activity"/>
    <property type="evidence" value="ECO:0007669"/>
    <property type="project" value="UniProtKB-EC"/>
</dbReference>
<name>A0A7W7RIN3_9ACTN</name>